<sequence>MNTEDASVQARSVPPHLPEAFYRELGPGRFASSPATAGPWSAKFQHGGPPSALLGRAMERHEPREGLRIARVTVELPRPVPVAELRVEVRTVRSGRRAELVEGEISSGGQTVMLARAWRLAASPPDTPSLSPGPKPPPLPDAQPAHTMADAHLDGYIAAMEWRFEPGRGFDTMGPGTVWARQRVPLLAGHEDTPLTRALTLADSNWAVAFELDHRGRFVINTDVTLLLHRDPAGEWLCLRSATEASPDGSGLAQGRLADAVGDCGRVLQTLLVDER</sequence>
<reference evidence="4 5" key="1">
    <citation type="submission" date="2015-02" db="EMBL/GenBank/DDBJ databases">
        <title>Draft genome sequence of Kitasatospora griseola MF730-N6, a bafilomycin, terpentecin and satosporin producer.</title>
        <authorList>
            <person name="Arens J.C."/>
            <person name="Haltli B."/>
            <person name="Kerr R.G."/>
        </authorList>
    </citation>
    <scope>NUCLEOTIDE SEQUENCE [LARGE SCALE GENOMIC DNA]</scope>
    <source>
        <strain evidence="4 5">MF730-N6</strain>
    </source>
</reference>
<dbReference type="Gene3D" id="2.40.160.210">
    <property type="entry name" value="Acyl-CoA thioesterase, double hotdog domain"/>
    <property type="match status" value="1"/>
</dbReference>
<evidence type="ECO:0000313" key="5">
    <source>
        <dbReference type="Proteomes" id="UP000032066"/>
    </source>
</evidence>
<gene>
    <name evidence="4" type="ORF">TR51_15840</name>
</gene>
<feature type="domain" description="Acyl-CoA thioesterase-like N-terminal HotDog" evidence="2">
    <location>
        <begin position="37"/>
        <end position="119"/>
    </location>
</feature>
<proteinExistence type="predicted"/>
<dbReference type="SUPFAM" id="SSF54637">
    <property type="entry name" value="Thioesterase/thiol ester dehydrase-isomerase"/>
    <property type="match status" value="2"/>
</dbReference>
<dbReference type="InterPro" id="IPR049450">
    <property type="entry name" value="ACOT8-like_C"/>
</dbReference>
<dbReference type="PATRIC" id="fig|2064.6.peg.3397"/>
<keyword evidence="5" id="KW-1185">Reference proteome</keyword>
<dbReference type="Proteomes" id="UP000032066">
    <property type="component" value="Unassembled WGS sequence"/>
</dbReference>
<accession>A0A0D0NAV2</accession>
<feature type="compositionally biased region" description="Pro residues" evidence="1">
    <location>
        <begin position="125"/>
        <end position="141"/>
    </location>
</feature>
<name>A0A0D0NAV2_KITGR</name>
<organism evidence="4 5">
    <name type="scientific">Kitasatospora griseola</name>
    <name type="common">Streptomyces griseolosporeus</name>
    <dbReference type="NCBI Taxonomy" id="2064"/>
    <lineage>
        <taxon>Bacteria</taxon>
        <taxon>Bacillati</taxon>
        <taxon>Actinomycetota</taxon>
        <taxon>Actinomycetes</taxon>
        <taxon>Kitasatosporales</taxon>
        <taxon>Streptomycetaceae</taxon>
        <taxon>Kitasatospora</taxon>
    </lineage>
</organism>
<comment type="caution">
    <text evidence="4">The sequence shown here is derived from an EMBL/GenBank/DDBJ whole genome shotgun (WGS) entry which is preliminary data.</text>
</comment>
<dbReference type="EMBL" id="JXZB01000002">
    <property type="protein sequence ID" value="KIQ65380.1"/>
    <property type="molecule type" value="Genomic_DNA"/>
</dbReference>
<dbReference type="RefSeq" id="WP_043911645.1">
    <property type="nucleotide sequence ID" value="NZ_JXZB01000002.1"/>
</dbReference>
<dbReference type="Pfam" id="PF13622">
    <property type="entry name" value="4HBT_3"/>
    <property type="match status" value="1"/>
</dbReference>
<dbReference type="OrthoDB" id="1413770at2"/>
<evidence type="ECO:0000313" key="4">
    <source>
        <dbReference type="EMBL" id="KIQ65380.1"/>
    </source>
</evidence>
<evidence type="ECO:0000259" key="3">
    <source>
        <dbReference type="Pfam" id="PF20789"/>
    </source>
</evidence>
<dbReference type="Pfam" id="PF20789">
    <property type="entry name" value="4HBT_3C"/>
    <property type="match status" value="1"/>
</dbReference>
<feature type="domain" description="Acyl-CoA thioesterase-like C-terminal" evidence="3">
    <location>
        <begin position="140"/>
        <end position="273"/>
    </location>
</feature>
<dbReference type="STRING" id="2064.TR51_15840"/>
<dbReference type="InterPro" id="IPR049449">
    <property type="entry name" value="TesB_ACOT8-like_N"/>
</dbReference>
<dbReference type="AlphaFoldDB" id="A0A0D0NAV2"/>
<evidence type="ECO:0000256" key="1">
    <source>
        <dbReference type="SAM" id="MobiDB-lite"/>
    </source>
</evidence>
<protein>
    <submittedName>
        <fullName evidence="4">TesB-like acyl-CoA thioesterase 5</fullName>
    </submittedName>
</protein>
<dbReference type="InterPro" id="IPR029069">
    <property type="entry name" value="HotDog_dom_sf"/>
</dbReference>
<dbReference type="InterPro" id="IPR042171">
    <property type="entry name" value="Acyl-CoA_hotdog"/>
</dbReference>
<evidence type="ECO:0000259" key="2">
    <source>
        <dbReference type="Pfam" id="PF13622"/>
    </source>
</evidence>
<feature type="region of interest" description="Disordered" evidence="1">
    <location>
        <begin position="123"/>
        <end position="144"/>
    </location>
</feature>